<feature type="compositionally biased region" description="Pro residues" evidence="1">
    <location>
        <begin position="20"/>
        <end position="43"/>
    </location>
</feature>
<keyword evidence="5" id="KW-1185">Reference proteome</keyword>
<dbReference type="GO" id="GO:0005576">
    <property type="term" value="C:extracellular region"/>
    <property type="evidence" value="ECO:0007669"/>
    <property type="project" value="InterPro"/>
</dbReference>
<evidence type="ECO:0000313" key="5">
    <source>
        <dbReference type="Proteomes" id="UP001066276"/>
    </source>
</evidence>
<dbReference type="InterPro" id="IPR036645">
    <property type="entry name" value="Elafin-like_sf"/>
</dbReference>
<comment type="caution">
    <text evidence="4">The sequence shown here is derived from an EMBL/GenBank/DDBJ whole genome shotgun (WGS) entry which is preliminary data.</text>
</comment>
<dbReference type="SUPFAM" id="SSF57256">
    <property type="entry name" value="Elafin-like"/>
    <property type="match status" value="1"/>
</dbReference>
<dbReference type="InterPro" id="IPR008197">
    <property type="entry name" value="WAP_dom"/>
</dbReference>
<accession>A0AAV7P8M9</accession>
<gene>
    <name evidence="4" type="ORF">NDU88_000573</name>
</gene>
<organism evidence="4 5">
    <name type="scientific">Pleurodeles waltl</name>
    <name type="common">Iberian ribbed newt</name>
    <dbReference type="NCBI Taxonomy" id="8319"/>
    <lineage>
        <taxon>Eukaryota</taxon>
        <taxon>Metazoa</taxon>
        <taxon>Chordata</taxon>
        <taxon>Craniata</taxon>
        <taxon>Vertebrata</taxon>
        <taxon>Euteleostomi</taxon>
        <taxon>Amphibia</taxon>
        <taxon>Batrachia</taxon>
        <taxon>Caudata</taxon>
        <taxon>Salamandroidea</taxon>
        <taxon>Salamandridae</taxon>
        <taxon>Pleurodelinae</taxon>
        <taxon>Pleurodeles</taxon>
    </lineage>
</organism>
<protein>
    <recommendedName>
        <fullName evidence="3">WAP domain-containing protein</fullName>
    </recommendedName>
</protein>
<dbReference type="Pfam" id="PF00095">
    <property type="entry name" value="WAP"/>
    <property type="match status" value="1"/>
</dbReference>
<evidence type="ECO:0000256" key="2">
    <source>
        <dbReference type="SAM" id="SignalP"/>
    </source>
</evidence>
<feature type="region of interest" description="Disordered" evidence="1">
    <location>
        <begin position="18"/>
        <end position="63"/>
    </location>
</feature>
<dbReference type="Gene3D" id="4.10.75.10">
    <property type="entry name" value="Elafin-like"/>
    <property type="match status" value="1"/>
</dbReference>
<feature type="chain" id="PRO_5043832337" description="WAP domain-containing protein" evidence="2">
    <location>
        <begin position="18"/>
        <end position="358"/>
    </location>
</feature>
<name>A0AAV7P8M9_PLEWA</name>
<dbReference type="AlphaFoldDB" id="A0AAV7P8M9"/>
<evidence type="ECO:0000256" key="1">
    <source>
        <dbReference type="SAM" id="MobiDB-lite"/>
    </source>
</evidence>
<reference evidence="4" key="1">
    <citation type="journal article" date="2022" name="bioRxiv">
        <title>Sequencing and chromosome-scale assembly of the giantPleurodeles waltlgenome.</title>
        <authorList>
            <person name="Brown T."/>
            <person name="Elewa A."/>
            <person name="Iarovenko S."/>
            <person name="Subramanian E."/>
            <person name="Araus A.J."/>
            <person name="Petzold A."/>
            <person name="Susuki M."/>
            <person name="Suzuki K.-i.T."/>
            <person name="Hayashi T."/>
            <person name="Toyoda A."/>
            <person name="Oliveira C."/>
            <person name="Osipova E."/>
            <person name="Leigh N.D."/>
            <person name="Simon A."/>
            <person name="Yun M.H."/>
        </authorList>
    </citation>
    <scope>NUCLEOTIDE SEQUENCE</scope>
    <source>
        <strain evidence="4">20211129_DDA</strain>
        <tissue evidence="4">Liver</tissue>
    </source>
</reference>
<proteinExistence type="predicted"/>
<feature type="signal peptide" evidence="2">
    <location>
        <begin position="1"/>
        <end position="17"/>
    </location>
</feature>
<keyword evidence="2" id="KW-0732">Signal</keyword>
<dbReference type="Proteomes" id="UP001066276">
    <property type="component" value="Chromosome 7"/>
</dbReference>
<evidence type="ECO:0000259" key="3">
    <source>
        <dbReference type="Pfam" id="PF00095"/>
    </source>
</evidence>
<sequence length="358" mass="38885">MKILILSVLVAAGLAAADHPLPPASSPPPPARRSEPFLPPPGGTPMMHLHENAITSPPPGVPPFMSLPGMPPLMLPHGGSPFPMPPGFPDLSLVRNCTQNTDCSGELRCCWLPCGRKCIPLVPDVTRPEGPKVCPEDILRKLNISNPPSGFPDPSTIRNCSHSTECGQNLKCCLTPYGGKCMPTISYNSSTEGFVNMCPMDFFIMLFTPKNQSGGLMMPGPGDHPHIFGDFYPSSMDSIPIQLNTLITGIAAEVKRQVPWKSKEVDNINNRIKEKVREAFHSLQEKVKAGMDALKTVHKLLKDNNIPKPKIIEILTNTGKACPADKKEGPWNVAQKIDTVMAALKKFQLTTPPKSSRP</sequence>
<evidence type="ECO:0000313" key="4">
    <source>
        <dbReference type="EMBL" id="KAJ1122068.1"/>
    </source>
</evidence>
<dbReference type="GO" id="GO:0030414">
    <property type="term" value="F:peptidase inhibitor activity"/>
    <property type="evidence" value="ECO:0007669"/>
    <property type="project" value="InterPro"/>
</dbReference>
<feature type="domain" description="WAP" evidence="3">
    <location>
        <begin position="93"/>
        <end position="120"/>
    </location>
</feature>
<dbReference type="EMBL" id="JANPWB010000011">
    <property type="protein sequence ID" value="KAJ1122068.1"/>
    <property type="molecule type" value="Genomic_DNA"/>
</dbReference>